<evidence type="ECO:0000256" key="2">
    <source>
        <dbReference type="ARBA" id="ARBA00005336"/>
    </source>
</evidence>
<evidence type="ECO:0000313" key="9">
    <source>
        <dbReference type="Proteomes" id="UP000320244"/>
    </source>
</evidence>
<feature type="region of interest" description="Disordered" evidence="6">
    <location>
        <begin position="1"/>
        <end position="60"/>
    </location>
</feature>
<dbReference type="PANTHER" id="PTHR30480:SF13">
    <property type="entry name" value="BETA-HEXOSAMINIDASE"/>
    <property type="match status" value="1"/>
</dbReference>
<evidence type="ECO:0000259" key="7">
    <source>
        <dbReference type="Pfam" id="PF00933"/>
    </source>
</evidence>
<dbReference type="InterPro" id="IPR036962">
    <property type="entry name" value="Glyco_hydro_3_N_sf"/>
</dbReference>
<keyword evidence="5" id="KW-0326">Glycosidase</keyword>
<dbReference type="AlphaFoldDB" id="A0A563E139"/>
<evidence type="ECO:0000256" key="1">
    <source>
        <dbReference type="ARBA" id="ARBA00001231"/>
    </source>
</evidence>
<dbReference type="InterPro" id="IPR017853">
    <property type="entry name" value="GH"/>
</dbReference>
<dbReference type="InterPro" id="IPR001764">
    <property type="entry name" value="Glyco_hydro_3_N"/>
</dbReference>
<evidence type="ECO:0000256" key="5">
    <source>
        <dbReference type="ARBA" id="ARBA00023295"/>
    </source>
</evidence>
<dbReference type="InterPro" id="IPR050226">
    <property type="entry name" value="NagZ_Beta-hexosaminidase"/>
</dbReference>
<dbReference type="GO" id="GO:0005975">
    <property type="term" value="P:carbohydrate metabolic process"/>
    <property type="evidence" value="ECO:0007669"/>
    <property type="project" value="InterPro"/>
</dbReference>
<evidence type="ECO:0000313" key="8">
    <source>
        <dbReference type="EMBL" id="TWP36250.1"/>
    </source>
</evidence>
<dbReference type="GO" id="GO:0009254">
    <property type="term" value="P:peptidoglycan turnover"/>
    <property type="evidence" value="ECO:0007669"/>
    <property type="project" value="TreeGrafter"/>
</dbReference>
<dbReference type="EC" id="3.2.1.52" evidence="3"/>
<dbReference type="GO" id="GO:0004563">
    <property type="term" value="F:beta-N-acetylhexosaminidase activity"/>
    <property type="evidence" value="ECO:0007669"/>
    <property type="project" value="UniProtKB-EC"/>
</dbReference>
<comment type="caution">
    <text evidence="8">The sequence shown here is derived from an EMBL/GenBank/DDBJ whole genome shotgun (WGS) entry which is preliminary data.</text>
</comment>
<keyword evidence="4 8" id="KW-0378">Hydrolase</keyword>
<gene>
    <name evidence="8" type="ORF">FGL98_10760</name>
</gene>
<organism evidence="8 9">
    <name type="scientific">Leekyejoonella antrihumi</name>
    <dbReference type="NCBI Taxonomy" id="1660198"/>
    <lineage>
        <taxon>Bacteria</taxon>
        <taxon>Bacillati</taxon>
        <taxon>Actinomycetota</taxon>
        <taxon>Actinomycetes</taxon>
        <taxon>Micrococcales</taxon>
        <taxon>Dermacoccaceae</taxon>
        <taxon>Leekyejoonella</taxon>
    </lineage>
</organism>
<dbReference type="Gene3D" id="3.20.20.300">
    <property type="entry name" value="Glycoside hydrolase, family 3, N-terminal domain"/>
    <property type="match status" value="1"/>
</dbReference>
<comment type="similarity">
    <text evidence="2">Belongs to the glycosyl hydrolase 3 family.</text>
</comment>
<accession>A0A563E139</accession>
<evidence type="ECO:0000256" key="6">
    <source>
        <dbReference type="SAM" id="MobiDB-lite"/>
    </source>
</evidence>
<reference evidence="8 9" key="1">
    <citation type="submission" date="2019-05" db="EMBL/GenBank/DDBJ databases">
        <authorList>
            <person name="Lee S.D."/>
        </authorList>
    </citation>
    <scope>NUCLEOTIDE SEQUENCE [LARGE SCALE GENOMIC DNA]</scope>
    <source>
        <strain evidence="8 9">C5-26</strain>
    </source>
</reference>
<dbReference type="EMBL" id="VCQV01000013">
    <property type="protein sequence ID" value="TWP36250.1"/>
    <property type="molecule type" value="Genomic_DNA"/>
</dbReference>
<reference evidence="8 9" key="2">
    <citation type="submission" date="2019-08" db="EMBL/GenBank/DDBJ databases">
        <title>Jejuicoccus antrihumi gen. nov., sp. nov., a new member of the family Dermacoccaceae isolated from a cave.</title>
        <authorList>
            <person name="Schumann P."/>
            <person name="Kim I.S."/>
        </authorList>
    </citation>
    <scope>NUCLEOTIDE SEQUENCE [LARGE SCALE GENOMIC DNA]</scope>
    <source>
        <strain evidence="8 9">C5-26</strain>
    </source>
</reference>
<sequence>MAFAATACGASDGPPAAGSTVPGTSSPAATSSSSSAGTSPTSGSATTTTRPSSPGASHGSCAATTYAQLRPNQRVGQLVMVGLETSQPRAEVGRIISSEHVGNVFYLGGWHGSSTVADTSNQLQHQATSSATGGVGLLIAADQEGGDVQQLKGPGFSPLPSALQQGAMSSSALVGHATTIGRELKAAGVNVDLAPVAGTVPRSIGQANQPLGRWGREYGHTPQTVSPAVTDVVHGLTRGGVAATLKHFPGLGRVRANTDFSMTGITDDVMTTNDPYLRPFSAGIKAGADLVMMSLARYPKMDAASPAAFSSKIITQTLRGDLGFHGVVISDDLNAVAVRSTPVGQRAVRFIAAGGDIALTGGTLSAPTIVAAILARSAKDSAFALKVDRSVHRVLALKARIGLISCPAK</sequence>
<dbReference type="SUPFAM" id="SSF51445">
    <property type="entry name" value="(Trans)glycosidases"/>
    <property type="match status" value="1"/>
</dbReference>
<dbReference type="OrthoDB" id="9805821at2"/>
<comment type="catalytic activity">
    <reaction evidence="1">
        <text>Hydrolysis of terminal non-reducing N-acetyl-D-hexosamine residues in N-acetyl-beta-D-hexosaminides.</text>
        <dbReference type="EC" id="3.2.1.52"/>
    </reaction>
</comment>
<proteinExistence type="inferred from homology"/>
<evidence type="ECO:0000256" key="4">
    <source>
        <dbReference type="ARBA" id="ARBA00022801"/>
    </source>
</evidence>
<feature type="compositionally biased region" description="Low complexity" evidence="6">
    <location>
        <begin position="19"/>
        <end position="57"/>
    </location>
</feature>
<dbReference type="Proteomes" id="UP000320244">
    <property type="component" value="Unassembled WGS sequence"/>
</dbReference>
<dbReference type="Pfam" id="PF00933">
    <property type="entry name" value="Glyco_hydro_3"/>
    <property type="match status" value="1"/>
</dbReference>
<keyword evidence="9" id="KW-1185">Reference proteome</keyword>
<protein>
    <recommendedName>
        <fullName evidence="3">beta-N-acetylhexosaminidase</fullName>
        <ecNumber evidence="3">3.2.1.52</ecNumber>
    </recommendedName>
</protein>
<name>A0A563E139_9MICO</name>
<feature type="domain" description="Glycoside hydrolase family 3 N-terminal" evidence="7">
    <location>
        <begin position="73"/>
        <end position="396"/>
    </location>
</feature>
<evidence type="ECO:0000256" key="3">
    <source>
        <dbReference type="ARBA" id="ARBA00012663"/>
    </source>
</evidence>
<dbReference type="PANTHER" id="PTHR30480">
    <property type="entry name" value="BETA-HEXOSAMINIDASE-RELATED"/>
    <property type="match status" value="1"/>
</dbReference>